<reference evidence="5 6" key="1">
    <citation type="submission" date="2023-05" db="EMBL/GenBank/DDBJ databases">
        <title>A 100% complete, gapless, phased diploid assembly of the Scenedesmus obliquus UTEX 3031 genome.</title>
        <authorList>
            <person name="Biondi T.C."/>
            <person name="Hanschen E.R."/>
            <person name="Kwon T."/>
            <person name="Eng W."/>
            <person name="Kruse C.P.S."/>
            <person name="Koehler S.I."/>
            <person name="Kunde Y."/>
            <person name="Gleasner C.D."/>
            <person name="You Mak K.T."/>
            <person name="Polle J."/>
            <person name="Hovde B.T."/>
            <person name="Starkenburg S.R."/>
        </authorList>
    </citation>
    <scope>NUCLEOTIDE SEQUENCE [LARGE SCALE GENOMIC DNA]</scope>
    <source>
        <strain evidence="5 6">DOE0152z</strain>
    </source>
</reference>
<sequence>MAAQKTFTGLTSDDDEMHDSLSGSADEAEQSGSEQPSNSSEQQEEEDDAEQQQEQGSVQEEDEEASEAEDLDESSDPDLPDDGMEVGSSSGEESEEEEGMPELHGACKQGLSELVQQLLEAGHDVNSITADSQLTPLHIASKHGNKHVLRLLLQHPGVNVDAVTAADVQVDGGLGLNHQGVLAGK</sequence>
<feature type="compositionally biased region" description="Low complexity" evidence="4">
    <location>
        <begin position="30"/>
        <end position="41"/>
    </location>
</feature>
<dbReference type="Gene3D" id="1.25.40.20">
    <property type="entry name" value="Ankyrin repeat-containing domain"/>
    <property type="match status" value="1"/>
</dbReference>
<evidence type="ECO:0000256" key="4">
    <source>
        <dbReference type="SAM" id="MobiDB-lite"/>
    </source>
</evidence>
<evidence type="ECO:0000313" key="5">
    <source>
        <dbReference type="EMBL" id="WIA20062.1"/>
    </source>
</evidence>
<keyword evidence="2 3" id="KW-0040">ANK repeat</keyword>
<name>A0ABY8UEY0_TETOB</name>
<organism evidence="5 6">
    <name type="scientific">Tetradesmus obliquus</name>
    <name type="common">Green alga</name>
    <name type="synonym">Acutodesmus obliquus</name>
    <dbReference type="NCBI Taxonomy" id="3088"/>
    <lineage>
        <taxon>Eukaryota</taxon>
        <taxon>Viridiplantae</taxon>
        <taxon>Chlorophyta</taxon>
        <taxon>core chlorophytes</taxon>
        <taxon>Chlorophyceae</taxon>
        <taxon>CS clade</taxon>
        <taxon>Sphaeropleales</taxon>
        <taxon>Scenedesmaceae</taxon>
        <taxon>Tetradesmus</taxon>
    </lineage>
</organism>
<dbReference type="InterPro" id="IPR036770">
    <property type="entry name" value="Ankyrin_rpt-contain_sf"/>
</dbReference>
<evidence type="ECO:0000256" key="1">
    <source>
        <dbReference type="ARBA" id="ARBA00022737"/>
    </source>
</evidence>
<dbReference type="Proteomes" id="UP001244341">
    <property type="component" value="Chromosome 11b"/>
</dbReference>
<evidence type="ECO:0000256" key="2">
    <source>
        <dbReference type="ARBA" id="ARBA00023043"/>
    </source>
</evidence>
<dbReference type="PANTHER" id="PTHR24198">
    <property type="entry name" value="ANKYRIN REPEAT AND PROTEIN KINASE DOMAIN-CONTAINING PROTEIN"/>
    <property type="match status" value="1"/>
</dbReference>
<dbReference type="SMART" id="SM00248">
    <property type="entry name" value="ANK"/>
    <property type="match status" value="2"/>
</dbReference>
<gene>
    <name evidence="5" type="ORF">OEZ85_005924</name>
</gene>
<keyword evidence="6" id="KW-1185">Reference proteome</keyword>
<dbReference type="PROSITE" id="PS50297">
    <property type="entry name" value="ANK_REP_REGION"/>
    <property type="match status" value="2"/>
</dbReference>
<feature type="compositionally biased region" description="Acidic residues" evidence="4">
    <location>
        <begin position="59"/>
        <end position="84"/>
    </location>
</feature>
<protein>
    <submittedName>
        <fullName evidence="5">Uncharacterized protein</fullName>
    </submittedName>
</protein>
<feature type="compositionally biased region" description="Acidic residues" evidence="4">
    <location>
        <begin position="42"/>
        <end position="51"/>
    </location>
</feature>
<dbReference type="InterPro" id="IPR002110">
    <property type="entry name" value="Ankyrin_rpt"/>
</dbReference>
<feature type="compositionally biased region" description="Polar residues" evidence="4">
    <location>
        <begin position="1"/>
        <end position="11"/>
    </location>
</feature>
<proteinExistence type="predicted"/>
<keyword evidence="1" id="KW-0677">Repeat</keyword>
<dbReference type="EMBL" id="CP126218">
    <property type="protein sequence ID" value="WIA20062.1"/>
    <property type="molecule type" value="Genomic_DNA"/>
</dbReference>
<dbReference type="PROSITE" id="PS50088">
    <property type="entry name" value="ANK_REPEAT"/>
    <property type="match status" value="2"/>
</dbReference>
<feature type="region of interest" description="Disordered" evidence="4">
    <location>
        <begin position="1"/>
        <end position="103"/>
    </location>
</feature>
<dbReference type="SUPFAM" id="SSF48403">
    <property type="entry name" value="Ankyrin repeat"/>
    <property type="match status" value="1"/>
</dbReference>
<accession>A0ABY8UEY0</accession>
<dbReference type="PANTHER" id="PTHR24198:SF165">
    <property type="entry name" value="ANKYRIN REPEAT-CONTAINING PROTEIN-RELATED"/>
    <property type="match status" value="1"/>
</dbReference>
<feature type="repeat" description="ANK" evidence="3">
    <location>
        <begin position="98"/>
        <end position="130"/>
    </location>
</feature>
<evidence type="ECO:0000313" key="6">
    <source>
        <dbReference type="Proteomes" id="UP001244341"/>
    </source>
</evidence>
<evidence type="ECO:0000256" key="3">
    <source>
        <dbReference type="PROSITE-ProRule" id="PRU00023"/>
    </source>
</evidence>
<feature type="repeat" description="ANK" evidence="3">
    <location>
        <begin position="132"/>
        <end position="155"/>
    </location>
</feature>
<dbReference type="Pfam" id="PF12796">
    <property type="entry name" value="Ank_2"/>
    <property type="match status" value="1"/>
</dbReference>